<feature type="active site" description="Proton acceptor" evidence="9">
    <location>
        <position position="37"/>
    </location>
</feature>
<dbReference type="PANTHER" id="PTHR12589">
    <property type="entry name" value="PYRUVOYL TETRAHYDROBIOPTERIN SYNTHASE"/>
    <property type="match status" value="1"/>
</dbReference>
<dbReference type="OrthoDB" id="9804698at2"/>
<feature type="active site" description="Charge relay system" evidence="9">
    <location>
        <position position="78"/>
    </location>
</feature>
<evidence type="ECO:0000256" key="3">
    <source>
        <dbReference type="ARBA" id="ARBA00018141"/>
    </source>
</evidence>
<dbReference type="InterPro" id="IPR007115">
    <property type="entry name" value="6-PTP_synth/QueD"/>
</dbReference>
<name>A0A9Q8CJU3_9STAP</name>
<keyword evidence="5 8" id="KW-0862">Zinc</keyword>
<dbReference type="InterPro" id="IPR038418">
    <property type="entry name" value="6-PTP_synth/QueD_sf"/>
</dbReference>
<dbReference type="Gene3D" id="3.30.479.10">
    <property type="entry name" value="6-pyruvoyl tetrahydropterin synthase/QueD"/>
    <property type="match status" value="1"/>
</dbReference>
<keyword evidence="12" id="KW-1185">Reference proteome</keyword>
<dbReference type="PANTHER" id="PTHR12589:SF7">
    <property type="entry name" value="6-PYRUVOYL TETRAHYDROBIOPTERIN SYNTHASE"/>
    <property type="match status" value="1"/>
</dbReference>
<evidence type="ECO:0000256" key="8">
    <source>
        <dbReference type="PIRNR" id="PIRNR006113"/>
    </source>
</evidence>
<keyword evidence="6 8" id="KW-0456">Lyase</keyword>
<organism evidence="11 12">
    <name type="scientific">Macrococcus carouselicus</name>
    <dbReference type="NCBI Taxonomy" id="69969"/>
    <lineage>
        <taxon>Bacteria</taxon>
        <taxon>Bacillati</taxon>
        <taxon>Bacillota</taxon>
        <taxon>Bacilli</taxon>
        <taxon>Bacillales</taxon>
        <taxon>Staphylococcaceae</taxon>
        <taxon>Macrococcus</taxon>
    </lineage>
</organism>
<evidence type="ECO:0000256" key="4">
    <source>
        <dbReference type="ARBA" id="ARBA00022723"/>
    </source>
</evidence>
<dbReference type="SUPFAM" id="SSF55620">
    <property type="entry name" value="Tetrahydrobiopterin biosynthesis enzymes-like"/>
    <property type="match status" value="1"/>
</dbReference>
<dbReference type="PIRSF" id="PIRSF006113">
    <property type="entry name" value="PTP_synth"/>
    <property type="match status" value="1"/>
</dbReference>
<protein>
    <recommendedName>
        <fullName evidence="3 8">6-carboxy-5,6,7,8-tetrahydropterin synthase</fullName>
        <ecNumber evidence="8">4.-.-.-</ecNumber>
    </recommendedName>
</protein>
<evidence type="ECO:0000256" key="5">
    <source>
        <dbReference type="ARBA" id="ARBA00022833"/>
    </source>
</evidence>
<proteinExistence type="inferred from homology"/>
<comment type="caution">
    <text evidence="11">The sequence shown here is derived from an EMBL/GenBank/DDBJ whole genome shotgun (WGS) entry which is preliminary data.</text>
</comment>
<evidence type="ECO:0000256" key="9">
    <source>
        <dbReference type="PIRSR" id="PIRSR006113-1"/>
    </source>
</evidence>
<evidence type="ECO:0000313" key="11">
    <source>
        <dbReference type="EMBL" id="TDM03641.1"/>
    </source>
</evidence>
<comment type="pathway">
    <text evidence="1 8">Purine metabolism; 7-cyano-7-deazaguanine biosynthesis.</text>
</comment>
<dbReference type="GO" id="GO:0070497">
    <property type="term" value="F:6-carboxytetrahydropterin synthase activity"/>
    <property type="evidence" value="ECO:0007669"/>
    <property type="project" value="UniProtKB-EC"/>
</dbReference>
<feature type="binding site" evidence="10">
    <location>
        <position position="41"/>
    </location>
    <ligand>
        <name>Zn(2+)</name>
        <dbReference type="ChEBI" id="CHEBI:29105"/>
    </ligand>
</feature>
<dbReference type="EMBL" id="SCWD01000001">
    <property type="protein sequence ID" value="TDM03641.1"/>
    <property type="molecule type" value="Genomic_DNA"/>
</dbReference>
<evidence type="ECO:0000256" key="1">
    <source>
        <dbReference type="ARBA" id="ARBA00005061"/>
    </source>
</evidence>
<dbReference type="Proteomes" id="UP000295280">
    <property type="component" value="Unassembled WGS sequence"/>
</dbReference>
<evidence type="ECO:0000256" key="2">
    <source>
        <dbReference type="ARBA" id="ARBA00008900"/>
    </source>
</evidence>
<keyword evidence="8" id="KW-0671">Queuosine biosynthesis</keyword>
<dbReference type="RefSeq" id="WP_133416504.1">
    <property type="nucleotide sequence ID" value="NZ_SCWD01000001.1"/>
</dbReference>
<evidence type="ECO:0000313" key="12">
    <source>
        <dbReference type="Proteomes" id="UP000295280"/>
    </source>
</evidence>
<keyword evidence="4 8" id="KW-0479">Metal-binding</keyword>
<reference evidence="11 12" key="1">
    <citation type="submission" date="2019-01" db="EMBL/GenBank/DDBJ databases">
        <title>Draft genome sequences of the type strains of six Macrococcus species.</title>
        <authorList>
            <person name="Mazhar S."/>
            <person name="Altermann E."/>
            <person name="Hill C."/>
            <person name="Mcauliffe O."/>
        </authorList>
    </citation>
    <scope>NUCLEOTIDE SEQUENCE [LARGE SCALE GENOMIC DNA]</scope>
    <source>
        <strain evidence="11 12">ATCC 51828</strain>
    </source>
</reference>
<feature type="binding site" evidence="10">
    <location>
        <position position="27"/>
    </location>
    <ligand>
        <name>Zn(2+)</name>
        <dbReference type="ChEBI" id="CHEBI:29105"/>
    </ligand>
</feature>
<accession>A0A9Q8CJU3</accession>
<comment type="similarity">
    <text evidence="2 8">Belongs to the PTPS family. QueD subfamily.</text>
</comment>
<evidence type="ECO:0000256" key="7">
    <source>
        <dbReference type="ARBA" id="ARBA00048807"/>
    </source>
</evidence>
<comment type="catalytic activity">
    <reaction evidence="7 8">
        <text>7,8-dihydroneopterin 3'-triphosphate + H2O = 6-carboxy-5,6,7,8-tetrahydropterin + triphosphate + acetaldehyde + 2 H(+)</text>
        <dbReference type="Rhea" id="RHEA:27966"/>
        <dbReference type="ChEBI" id="CHEBI:15343"/>
        <dbReference type="ChEBI" id="CHEBI:15377"/>
        <dbReference type="ChEBI" id="CHEBI:15378"/>
        <dbReference type="ChEBI" id="CHEBI:18036"/>
        <dbReference type="ChEBI" id="CHEBI:58462"/>
        <dbReference type="ChEBI" id="CHEBI:61032"/>
        <dbReference type="EC" id="4.1.2.50"/>
    </reaction>
</comment>
<comment type="cofactor">
    <cofactor evidence="8 10">
        <name>Zn(2+)</name>
        <dbReference type="ChEBI" id="CHEBI:29105"/>
    </cofactor>
    <text evidence="8 10">Binds 1 zinc ion per subunit.</text>
</comment>
<feature type="binding site" evidence="10">
    <location>
        <position position="43"/>
    </location>
    <ligand>
        <name>Zn(2+)</name>
        <dbReference type="ChEBI" id="CHEBI:29105"/>
    </ligand>
</feature>
<gene>
    <name evidence="11" type="ORF">ERX40_00280</name>
</gene>
<feature type="active site" description="Charge relay system" evidence="9">
    <location>
        <position position="125"/>
    </location>
</feature>
<dbReference type="EC" id="4.-.-.-" evidence="8"/>
<dbReference type="GO" id="GO:0046872">
    <property type="term" value="F:metal ion binding"/>
    <property type="evidence" value="ECO:0007669"/>
    <property type="project" value="UniProtKB-KW"/>
</dbReference>
<dbReference type="Pfam" id="PF01242">
    <property type="entry name" value="PTPS"/>
    <property type="match status" value="1"/>
</dbReference>
<sequence>MIGQIYPQVTHSYRFELNKDMNFSSAHYIPDARAGACARVHGHTYFLNLTIGGNELDELGFLINFSELKKLIHGRFDHQLLNELPELDGIIPSTEKMAELIHTIVQDHLDTLANQPKCLQVFLRETPTSYVIYRGEL</sequence>
<dbReference type="AlphaFoldDB" id="A0A9Q8CJU3"/>
<evidence type="ECO:0000256" key="6">
    <source>
        <dbReference type="ARBA" id="ARBA00023239"/>
    </source>
</evidence>
<evidence type="ECO:0000256" key="10">
    <source>
        <dbReference type="PIRSR" id="PIRSR006113-2"/>
    </source>
</evidence>
<dbReference type="GO" id="GO:0008616">
    <property type="term" value="P:tRNA queuosine(34) biosynthetic process"/>
    <property type="evidence" value="ECO:0007669"/>
    <property type="project" value="UniProtKB-KW"/>
</dbReference>